<protein>
    <submittedName>
        <fullName evidence="1">Uncharacterized protein</fullName>
    </submittedName>
</protein>
<gene>
    <name evidence="1" type="ORF">GBF38_005707</name>
</gene>
<name>A0ACB7F9H9_NIBAL</name>
<evidence type="ECO:0000313" key="1">
    <source>
        <dbReference type="EMBL" id="KAG8011057.1"/>
    </source>
</evidence>
<sequence>MDRLEDGRRRSGQSDARQREQGGKPRLFAPSMPLCRCRAASRGGRRRVPVEKVPLSSPLPSLKVALGGAGGDTIVSGRLSVSSDNNKLQQGHWQELEEDDSGHLMIQQGGDREGRQRLSTINDESLAFVSQRLTVGMKAIPG</sequence>
<accession>A0ACB7F9H9</accession>
<evidence type="ECO:0000313" key="2">
    <source>
        <dbReference type="Proteomes" id="UP000805704"/>
    </source>
</evidence>
<keyword evidence="2" id="KW-1185">Reference proteome</keyword>
<organism evidence="1 2">
    <name type="scientific">Nibea albiflora</name>
    <name type="common">Yellow drum</name>
    <name type="synonym">Corvina albiflora</name>
    <dbReference type="NCBI Taxonomy" id="240163"/>
    <lineage>
        <taxon>Eukaryota</taxon>
        <taxon>Metazoa</taxon>
        <taxon>Chordata</taxon>
        <taxon>Craniata</taxon>
        <taxon>Vertebrata</taxon>
        <taxon>Euteleostomi</taxon>
        <taxon>Actinopterygii</taxon>
        <taxon>Neopterygii</taxon>
        <taxon>Teleostei</taxon>
        <taxon>Neoteleostei</taxon>
        <taxon>Acanthomorphata</taxon>
        <taxon>Eupercaria</taxon>
        <taxon>Sciaenidae</taxon>
        <taxon>Nibea</taxon>
    </lineage>
</organism>
<reference evidence="1" key="1">
    <citation type="submission" date="2020-04" db="EMBL/GenBank/DDBJ databases">
        <title>A chromosome-scale assembly and high-density genetic map of the yellow drum (Nibea albiflora) genome.</title>
        <authorList>
            <person name="Xu D."/>
            <person name="Zhang W."/>
            <person name="Chen R."/>
            <person name="Tan P."/>
            <person name="Wang L."/>
            <person name="Song H."/>
            <person name="Tian L."/>
            <person name="Zhu Q."/>
            <person name="Wang B."/>
        </authorList>
    </citation>
    <scope>NUCLEOTIDE SEQUENCE</scope>
    <source>
        <strain evidence="1">ZJHYS-2018</strain>
    </source>
</reference>
<comment type="caution">
    <text evidence="1">The sequence shown here is derived from an EMBL/GenBank/DDBJ whole genome shotgun (WGS) entry which is preliminary data.</text>
</comment>
<dbReference type="EMBL" id="CM024802">
    <property type="protein sequence ID" value="KAG8011057.1"/>
    <property type="molecule type" value="Genomic_DNA"/>
</dbReference>
<dbReference type="Proteomes" id="UP000805704">
    <property type="component" value="Chromosome 14"/>
</dbReference>
<proteinExistence type="predicted"/>